<dbReference type="Gene3D" id="2.160.20.110">
    <property type="match status" value="1"/>
</dbReference>
<dbReference type="InterPro" id="IPR003593">
    <property type="entry name" value="AAA+_ATPase"/>
</dbReference>
<comment type="cofactor">
    <cofactor evidence="1">
        <name>(R)-lipoate</name>
        <dbReference type="ChEBI" id="CHEBI:83088"/>
    </cofactor>
</comment>
<gene>
    <name evidence="5" type="ORF">H8K52_05405</name>
</gene>
<sequence>MKQKIKSILTQLNHGLVEREETLKLALLTVLASENIVLIGPPGTGKSMLARRIADCFALDEQDANKAMSGELNVNTVHPYFEYLLTKFSTPEEIFGPLSITALKSDRFERNTAAYLPTVKIAFLDEIFKASSSILNSLLTILNERKFHNGAKVQDVPLQSLIAASNELPTDQEELSALYDRFLVRGFVDYVKPENLPLLFENAGDPPSSSKLNRADLESLAVTVQTVTIPPDVQEAVLRIWAKHKELFKEDRRENLSDRRLKKILHLMCMSAATNGRKEVDLSDVVLLKNCLWNHQENAVKVHELILNVLRSFSRAMPQRKGEAAPSPALPIPKINSKSVNVVKGLKGSGTERDPLLIGTVEELMDLSRPEVGLKGYHFRQITDIDCSELTSWTDISFRGHYCGGGHTIKLKVNNDHGTPDWPFPTGKLTLEWITLFSNIQAQSSIFDLKMDNVGLATKVSGCHISHCLASGILIEDSATDSNFNACQTGGSLIFNSATNCTITDCLVIGNWKGKGGHHRGGIAFRLTQGSTVKRCFVTGTAEYESTHDSFYFSGISSKCFDSNIEHCAIGKLVRTLERDVLGNRIVGESEGRVTLKNNASIDSNSGQDDIDGNDGKTVAAALFKQRYFENTLDWDFDTVWQWDTKEDRPALRSVGSHPAQPRTQHSNSVDEVKVPDIGDFKEMEVIEVMVKVGDSIKVDQSLITVESDKTSMEIPSSHAGIVKEMKVKVGDKVAKASLLLLVEAAGVTGVDAATASTAPAVLTMQISANVWL</sequence>
<dbReference type="EMBL" id="JACOFW010000004">
    <property type="protein sequence ID" value="MBC3806782.1"/>
    <property type="molecule type" value="Genomic_DNA"/>
</dbReference>
<organism evidence="5 6">
    <name type="scientific">Undibacterium seohonense</name>
    <dbReference type="NCBI Taxonomy" id="1344950"/>
    <lineage>
        <taxon>Bacteria</taxon>
        <taxon>Pseudomonadati</taxon>
        <taxon>Pseudomonadota</taxon>
        <taxon>Betaproteobacteria</taxon>
        <taxon>Burkholderiales</taxon>
        <taxon>Oxalobacteraceae</taxon>
        <taxon>Undibacterium</taxon>
    </lineage>
</organism>
<dbReference type="InterPro" id="IPR011050">
    <property type="entry name" value="Pectin_lyase_fold/virulence"/>
</dbReference>
<dbReference type="InterPro" id="IPR027417">
    <property type="entry name" value="P-loop_NTPase"/>
</dbReference>
<dbReference type="Pfam" id="PF20030">
    <property type="entry name" value="bpMoxR"/>
    <property type="match status" value="1"/>
</dbReference>
<dbReference type="PROSITE" id="PS00189">
    <property type="entry name" value="LIPOYL"/>
    <property type="match status" value="1"/>
</dbReference>
<dbReference type="InterPro" id="IPR011053">
    <property type="entry name" value="Single_hybrid_motif"/>
</dbReference>
<comment type="caution">
    <text evidence="5">The sequence shown here is derived from an EMBL/GenBank/DDBJ whole genome shotgun (WGS) entry which is preliminary data.</text>
</comment>
<reference evidence="5 6" key="1">
    <citation type="submission" date="2020-08" db="EMBL/GenBank/DDBJ databases">
        <title>Novel species isolated from subtropical streams in China.</title>
        <authorList>
            <person name="Lu H."/>
        </authorList>
    </citation>
    <scope>NUCLEOTIDE SEQUENCE [LARGE SCALE GENOMIC DNA]</scope>
    <source>
        <strain evidence="5 6">KACC 16656</strain>
    </source>
</reference>
<evidence type="ECO:0000256" key="2">
    <source>
        <dbReference type="ARBA" id="ARBA00022823"/>
    </source>
</evidence>
<dbReference type="InterPro" id="IPR041538">
    <property type="entry name" value="RavA-like_AAA_lid"/>
</dbReference>
<dbReference type="Pfam" id="PF13229">
    <property type="entry name" value="Beta_helix"/>
    <property type="match status" value="1"/>
</dbReference>
<evidence type="ECO:0000256" key="3">
    <source>
        <dbReference type="SAM" id="MobiDB-lite"/>
    </source>
</evidence>
<dbReference type="Pfam" id="PF00364">
    <property type="entry name" value="Biotin_lipoyl"/>
    <property type="match status" value="1"/>
</dbReference>
<protein>
    <submittedName>
        <fullName evidence="5">AAA family ATPase</fullName>
    </submittedName>
</protein>
<dbReference type="SMART" id="SM00382">
    <property type="entry name" value="AAA"/>
    <property type="match status" value="1"/>
</dbReference>
<dbReference type="InterPro" id="IPR003016">
    <property type="entry name" value="2-oxoA_DH_lipoyl-BS"/>
</dbReference>
<accession>A0ABR6X1J7</accession>
<evidence type="ECO:0000259" key="4">
    <source>
        <dbReference type="PROSITE" id="PS50968"/>
    </source>
</evidence>
<dbReference type="Proteomes" id="UP000648257">
    <property type="component" value="Unassembled WGS sequence"/>
</dbReference>
<dbReference type="InterPro" id="IPR045427">
    <property type="entry name" value="MoxR"/>
</dbReference>
<evidence type="ECO:0000313" key="6">
    <source>
        <dbReference type="Proteomes" id="UP000648257"/>
    </source>
</evidence>
<feature type="domain" description="Lipoyl-binding" evidence="4">
    <location>
        <begin position="670"/>
        <end position="744"/>
    </location>
</feature>
<dbReference type="InterPro" id="IPR000089">
    <property type="entry name" value="Biotin_lipoyl"/>
</dbReference>
<dbReference type="SUPFAM" id="SSF51126">
    <property type="entry name" value="Pectin lyase-like"/>
    <property type="match status" value="1"/>
</dbReference>
<dbReference type="SUPFAM" id="SSF52540">
    <property type="entry name" value="P-loop containing nucleoside triphosphate hydrolases"/>
    <property type="match status" value="1"/>
</dbReference>
<feature type="region of interest" description="Disordered" evidence="3">
    <location>
        <begin position="652"/>
        <end position="672"/>
    </location>
</feature>
<keyword evidence="6" id="KW-1185">Reference proteome</keyword>
<dbReference type="Gene3D" id="2.40.50.100">
    <property type="match status" value="1"/>
</dbReference>
<dbReference type="PANTHER" id="PTHR32204">
    <property type="entry name" value="ATPASE RAVA"/>
    <property type="match status" value="1"/>
</dbReference>
<keyword evidence="2" id="KW-0450">Lipoyl</keyword>
<dbReference type="Pfam" id="PF17868">
    <property type="entry name" value="AAA_lid_8"/>
    <property type="match status" value="1"/>
</dbReference>
<dbReference type="PANTHER" id="PTHR32204:SF0">
    <property type="entry name" value="ATPASE RAVA"/>
    <property type="match status" value="1"/>
</dbReference>
<dbReference type="SUPFAM" id="SSF51230">
    <property type="entry name" value="Single hybrid motif"/>
    <property type="match status" value="1"/>
</dbReference>
<name>A0ABR6X1J7_9BURK</name>
<dbReference type="CDD" id="cd00009">
    <property type="entry name" value="AAA"/>
    <property type="match status" value="1"/>
</dbReference>
<dbReference type="Gene3D" id="3.40.50.300">
    <property type="entry name" value="P-loop containing nucleotide triphosphate hydrolases"/>
    <property type="match status" value="1"/>
</dbReference>
<dbReference type="PROSITE" id="PS50968">
    <property type="entry name" value="BIOTINYL_LIPOYL"/>
    <property type="match status" value="1"/>
</dbReference>
<dbReference type="InterPro" id="IPR050513">
    <property type="entry name" value="RavA_ATPases"/>
</dbReference>
<dbReference type="CDD" id="cd06849">
    <property type="entry name" value="lipoyl_domain"/>
    <property type="match status" value="1"/>
</dbReference>
<dbReference type="InterPro" id="IPR039448">
    <property type="entry name" value="Beta_helix"/>
</dbReference>
<evidence type="ECO:0000313" key="5">
    <source>
        <dbReference type="EMBL" id="MBC3806782.1"/>
    </source>
</evidence>
<proteinExistence type="predicted"/>
<evidence type="ECO:0000256" key="1">
    <source>
        <dbReference type="ARBA" id="ARBA00001938"/>
    </source>
</evidence>